<keyword evidence="4" id="KW-1185">Reference proteome</keyword>
<comment type="caution">
    <text evidence="2">The sequence shown here is derived from an EMBL/GenBank/DDBJ whole genome shotgun (WGS) entry which is preliminary data.</text>
</comment>
<dbReference type="EMBL" id="CAXDID020000635">
    <property type="protein sequence ID" value="CAL6107453.1"/>
    <property type="molecule type" value="Genomic_DNA"/>
</dbReference>
<dbReference type="EMBL" id="CATOUU010000501">
    <property type="protein sequence ID" value="CAI9932040.1"/>
    <property type="molecule type" value="Genomic_DNA"/>
</dbReference>
<evidence type="ECO:0000313" key="2">
    <source>
        <dbReference type="EMBL" id="CAI9932040.1"/>
    </source>
</evidence>
<evidence type="ECO:0000256" key="1">
    <source>
        <dbReference type="SAM" id="Coils"/>
    </source>
</evidence>
<dbReference type="SUPFAM" id="SSF53300">
    <property type="entry name" value="vWA-like"/>
    <property type="match status" value="1"/>
</dbReference>
<dbReference type="CDD" id="cd00198">
    <property type="entry name" value="vWFA"/>
    <property type="match status" value="1"/>
</dbReference>
<reference evidence="3 4" key="2">
    <citation type="submission" date="2024-07" db="EMBL/GenBank/DDBJ databases">
        <authorList>
            <person name="Akdeniz Z."/>
        </authorList>
    </citation>
    <scope>NUCLEOTIDE SEQUENCE [LARGE SCALE GENOMIC DNA]</scope>
</reference>
<feature type="coiled-coil region" evidence="1">
    <location>
        <begin position="215"/>
        <end position="246"/>
    </location>
</feature>
<reference evidence="2" key="1">
    <citation type="submission" date="2023-06" db="EMBL/GenBank/DDBJ databases">
        <authorList>
            <person name="Kurt Z."/>
        </authorList>
    </citation>
    <scope>NUCLEOTIDE SEQUENCE</scope>
</reference>
<organism evidence="2">
    <name type="scientific">Hexamita inflata</name>
    <dbReference type="NCBI Taxonomy" id="28002"/>
    <lineage>
        <taxon>Eukaryota</taxon>
        <taxon>Metamonada</taxon>
        <taxon>Diplomonadida</taxon>
        <taxon>Hexamitidae</taxon>
        <taxon>Hexamitinae</taxon>
        <taxon>Hexamita</taxon>
    </lineage>
</organism>
<dbReference type="Gene3D" id="3.40.50.410">
    <property type="entry name" value="von Willebrand factor, type A domain"/>
    <property type="match status" value="1"/>
</dbReference>
<dbReference type="AlphaFoldDB" id="A0AA86P5W8"/>
<keyword evidence="1" id="KW-0175">Coiled coil</keyword>
<proteinExistence type="predicted"/>
<dbReference type="InterPro" id="IPR036465">
    <property type="entry name" value="vWFA_dom_sf"/>
</dbReference>
<accession>A0AA86P5W8</accession>
<sequence length="459" mass="52207">MKPQLTVNRVTRQQAKTLVHLLESNGIDKHRRIIDEFCNQLRQLQLCDVNVLCDVVSKYSSASVKDLIKILSESFNLNHKSFKHKQQSQTTQQQTSLQKTQNSIHETIQLLSSGSLSVSQTRYSVQSTPIIKSSIVIKEKTSPFSLRGQYSTAELIAMQISKMVLRSKMQVCQKQYYNVYLKYWQSVLKNILKQYKMKPVKRFVKDKVTENSDYLQQQEQIAQEKLQKIQNLRTKKENLIKEMTDKGIQVVLDNGSIEVVAILDMSGSMSDLTSDTINGFNSYLSELSQQDCPVYVTLVLFNTSVKIVYSHVDAKLCPQLSTDIYIPDNCTALLDALGTSITNLSIPTQPKLRPHKVTFFICTDGLENASTHFSKPQIKQLISERDWEFIFAGANMDAFAAGEELGFKTENIANIDGDSLGQKTVFQVMAKKQMKKKCSFGEEETVQKMYNKQALMNKK</sequence>
<evidence type="ECO:0000313" key="3">
    <source>
        <dbReference type="EMBL" id="CAL6107453.1"/>
    </source>
</evidence>
<protein>
    <submittedName>
        <fullName evidence="2">von Willebrand factor type A domain-containing protein</fullName>
    </submittedName>
    <submittedName>
        <fullName evidence="3">von_Willebrand factor type A domain-containing protein</fullName>
    </submittedName>
</protein>
<dbReference type="Proteomes" id="UP001642409">
    <property type="component" value="Unassembled WGS sequence"/>
</dbReference>
<evidence type="ECO:0000313" key="4">
    <source>
        <dbReference type="Proteomes" id="UP001642409"/>
    </source>
</evidence>
<name>A0AA86P5W8_9EUKA</name>
<gene>
    <name evidence="2" type="ORF">HINF_LOCUS19685</name>
    <name evidence="3" type="ORF">HINF_LOCUS74499</name>
</gene>